<sequence length="52" mass="5756">MRAVWFLIKGFAESEMSSNEVSGFDEAAVILLDAHGVCYGFDSVVKLRRSCL</sequence>
<gene>
    <name evidence="1" type="ORF">ABT39_MTgene6200</name>
</gene>
<reference evidence="1" key="1">
    <citation type="journal article" date="2015" name="Genome Biol. Evol.">
        <title>Organellar Genomes of White Spruce (Picea glauca): Assembly and Annotation.</title>
        <authorList>
            <person name="Jackman S.D."/>
            <person name="Warren R.L."/>
            <person name="Gibb E.A."/>
            <person name="Vandervalk B.P."/>
            <person name="Mohamadi H."/>
            <person name="Chu J."/>
            <person name="Raymond A."/>
            <person name="Pleasance S."/>
            <person name="Coope R."/>
            <person name="Wildung M.R."/>
            <person name="Ritland C.E."/>
            <person name="Bousquet J."/>
            <person name="Jones S.J."/>
            <person name="Bohlmann J."/>
            <person name="Birol I."/>
        </authorList>
    </citation>
    <scope>NUCLEOTIDE SEQUENCE [LARGE SCALE GENOMIC DNA]</scope>
    <source>
        <tissue evidence="1">Flushing bud</tissue>
    </source>
</reference>
<name>A0A101LXJ5_PICGL</name>
<geneLocation type="mitochondrion" evidence="1"/>
<proteinExistence type="predicted"/>
<accession>A0A101LXJ5</accession>
<evidence type="ECO:0000313" key="1">
    <source>
        <dbReference type="EMBL" id="KUM47194.1"/>
    </source>
</evidence>
<keyword evidence="1" id="KW-0496">Mitochondrion</keyword>
<protein>
    <submittedName>
        <fullName evidence="1">Uncharacterized protein</fullName>
    </submittedName>
</protein>
<organism evidence="1">
    <name type="scientific">Picea glauca</name>
    <name type="common">White spruce</name>
    <name type="synonym">Pinus glauca</name>
    <dbReference type="NCBI Taxonomy" id="3330"/>
    <lineage>
        <taxon>Eukaryota</taxon>
        <taxon>Viridiplantae</taxon>
        <taxon>Streptophyta</taxon>
        <taxon>Embryophyta</taxon>
        <taxon>Tracheophyta</taxon>
        <taxon>Spermatophyta</taxon>
        <taxon>Pinopsida</taxon>
        <taxon>Pinidae</taxon>
        <taxon>Conifers I</taxon>
        <taxon>Pinales</taxon>
        <taxon>Pinaceae</taxon>
        <taxon>Picea</taxon>
    </lineage>
</organism>
<comment type="caution">
    <text evidence="1">The sequence shown here is derived from an EMBL/GenBank/DDBJ whole genome shotgun (WGS) entry which is preliminary data.</text>
</comment>
<dbReference type="EMBL" id="LKAM01000008">
    <property type="protein sequence ID" value="KUM47194.1"/>
    <property type="molecule type" value="Genomic_DNA"/>
</dbReference>
<dbReference type="AlphaFoldDB" id="A0A101LXJ5"/>